<dbReference type="InterPro" id="IPR000719">
    <property type="entry name" value="Prot_kinase_dom"/>
</dbReference>
<sequence>MTARRFTFSSSDTPGQILTVPLLGDLPETEGRKLPNRTMIVTDEAAPGLIWKVTPWASSTLARQEVGISARLDGMPGVVPMFGLAASDAHLIRVMRRSHIGQLDRYLRLNRPTPAEGRRFLVQIAETMARLHGAGIVHRDLKAENILLFEEDGLQALVSDFDRSLVLPEKALIREPAGSLFHMAPELLAGQGHDRKVDVYAFGILIFEIAHNGARPHPTVATGMPDSLTREEFTAEVIENDLRPIWRSEDEDLRILAEACWAKDPAARPEFADIVARLGGTASGAAATALKPAEGVAAAATIGAVRRQMEDTLAVLEQPGRLICGVFDGFRGHQASAFAAWHLPLTLADALDQAPEAVDTAIAEAFARTQTHLARMAAGRAGTTATLAVIEPARITLAWLGDSPAYLAREGAAPELLIRPHLPERADEAARIAAAGGSLRREERMMDSGEMVPWGPQRVYGAQGEGAQSEVGGIALTRALGLPALDPVISPVPEITQIPRPEGRARLILASDGVFEVLNPAAVADLVWTADGLQGAADQIIASALRAGAPDNASLVLIDLDPQPATSGR</sequence>
<evidence type="ECO:0000313" key="3">
    <source>
        <dbReference type="EMBL" id="AGT10615.1"/>
    </source>
</evidence>
<dbReference type="SMART" id="SM00332">
    <property type="entry name" value="PP2Cc"/>
    <property type="match status" value="1"/>
</dbReference>
<keyword evidence="3" id="KW-0614">Plasmid</keyword>
<dbReference type="InterPro" id="IPR001932">
    <property type="entry name" value="PPM-type_phosphatase-like_dom"/>
</dbReference>
<dbReference type="InterPro" id="IPR015655">
    <property type="entry name" value="PP2C"/>
</dbReference>
<dbReference type="OrthoDB" id="9801841at2"/>
<dbReference type="SMART" id="SM00331">
    <property type="entry name" value="PP2C_SIG"/>
    <property type="match status" value="1"/>
</dbReference>
<dbReference type="CDD" id="cd00143">
    <property type="entry name" value="PP2Cc"/>
    <property type="match status" value="1"/>
</dbReference>
<dbReference type="GO" id="GO:0005524">
    <property type="term" value="F:ATP binding"/>
    <property type="evidence" value="ECO:0007669"/>
    <property type="project" value="InterPro"/>
</dbReference>
<feature type="domain" description="Protein kinase" evidence="1">
    <location>
        <begin position="1"/>
        <end position="290"/>
    </location>
</feature>
<dbReference type="EC" id="2.7.11.1" evidence="3"/>
<dbReference type="HOGENOM" id="CLU_478849_0_0_5"/>
<keyword evidence="3" id="KW-0418">Kinase</keyword>
<dbReference type="InterPro" id="IPR011009">
    <property type="entry name" value="Kinase-like_dom_sf"/>
</dbReference>
<dbReference type="PROSITE" id="PS00108">
    <property type="entry name" value="PROTEIN_KINASE_ST"/>
    <property type="match status" value="1"/>
</dbReference>
<dbReference type="InterPro" id="IPR008271">
    <property type="entry name" value="Ser/Thr_kinase_AS"/>
</dbReference>
<dbReference type="PANTHER" id="PTHR47992">
    <property type="entry name" value="PROTEIN PHOSPHATASE"/>
    <property type="match status" value="1"/>
</dbReference>
<geneLocation type="plasmid" evidence="3 4">
    <name>pAMI1</name>
</geneLocation>
<dbReference type="EMBL" id="CP006651">
    <property type="protein sequence ID" value="AGT10615.1"/>
    <property type="molecule type" value="Genomic_DNA"/>
</dbReference>
<dbReference type="InterPro" id="IPR036457">
    <property type="entry name" value="PPM-type-like_dom_sf"/>
</dbReference>
<dbReference type="PATRIC" id="fig|1367847.3.peg.3540"/>
<dbReference type="KEGG" id="pami:JCM7686_pAMI1p029"/>
<reference evidence="3 4" key="1">
    <citation type="journal article" date="2014" name="BMC Genomics">
        <title>Architecture and functions of a multipartite genome of the methylotrophic bacterium Paracoccus aminophilus JCM 7686, containing primary and secondary chromids.</title>
        <authorList>
            <person name="Dziewit L."/>
            <person name="Czarnecki J."/>
            <person name="Wibberg D."/>
            <person name="Radlinska M."/>
            <person name="Mrozek P."/>
            <person name="Szymczak M."/>
            <person name="Schluter A."/>
            <person name="Puhler A."/>
            <person name="Bartosik D."/>
        </authorList>
    </citation>
    <scope>NUCLEOTIDE SEQUENCE [LARGE SCALE GENOMIC DNA]</scope>
    <source>
        <strain evidence="3">JCM 7686</strain>
        <plasmid evidence="4">Plasmid pAMI1</plasmid>
    </source>
</reference>
<evidence type="ECO:0000259" key="1">
    <source>
        <dbReference type="PROSITE" id="PS50011"/>
    </source>
</evidence>
<dbReference type="PROSITE" id="PS50011">
    <property type="entry name" value="PROTEIN_KINASE_DOM"/>
    <property type="match status" value="1"/>
</dbReference>
<dbReference type="Pfam" id="PF00069">
    <property type="entry name" value="Pkinase"/>
    <property type="match status" value="1"/>
</dbReference>
<dbReference type="SUPFAM" id="SSF56112">
    <property type="entry name" value="Protein kinase-like (PK-like)"/>
    <property type="match status" value="1"/>
</dbReference>
<dbReference type="Proteomes" id="UP000015480">
    <property type="component" value="Plasmid pAMI1"/>
</dbReference>
<dbReference type="SUPFAM" id="SSF81606">
    <property type="entry name" value="PP2C-like"/>
    <property type="match status" value="1"/>
</dbReference>
<name>S5Y4F7_PARAH</name>
<feature type="domain" description="PPM-type phosphatase" evidence="2">
    <location>
        <begin position="295"/>
        <end position="560"/>
    </location>
</feature>
<gene>
    <name evidence="3" type="ORF">JCM7686_pAMI1p029</name>
</gene>
<accession>S5Y4F7</accession>
<dbReference type="GO" id="GO:0004674">
    <property type="term" value="F:protein serine/threonine kinase activity"/>
    <property type="evidence" value="ECO:0007669"/>
    <property type="project" value="UniProtKB-EC"/>
</dbReference>
<dbReference type="Gene3D" id="3.60.40.10">
    <property type="entry name" value="PPM-type phosphatase domain"/>
    <property type="match status" value="1"/>
</dbReference>
<dbReference type="AlphaFoldDB" id="S5Y4F7"/>
<evidence type="ECO:0000259" key="2">
    <source>
        <dbReference type="PROSITE" id="PS51746"/>
    </source>
</evidence>
<dbReference type="Pfam" id="PF00481">
    <property type="entry name" value="PP2C"/>
    <property type="match status" value="1"/>
</dbReference>
<dbReference type="PROSITE" id="PS51746">
    <property type="entry name" value="PPM_2"/>
    <property type="match status" value="1"/>
</dbReference>
<proteinExistence type="predicted"/>
<organism evidence="3 4">
    <name type="scientific">Paracoccus aminophilus JCM 7686</name>
    <dbReference type="NCBI Taxonomy" id="1367847"/>
    <lineage>
        <taxon>Bacteria</taxon>
        <taxon>Pseudomonadati</taxon>
        <taxon>Pseudomonadota</taxon>
        <taxon>Alphaproteobacteria</taxon>
        <taxon>Rhodobacterales</taxon>
        <taxon>Paracoccaceae</taxon>
        <taxon>Paracoccus</taxon>
    </lineage>
</organism>
<protein>
    <submittedName>
        <fullName evidence="3">Calcium-dependent protein kinase SK5</fullName>
        <ecNumber evidence="3">2.7.11.1</ecNumber>
    </submittedName>
</protein>
<dbReference type="SMART" id="SM00220">
    <property type="entry name" value="S_TKc"/>
    <property type="match status" value="1"/>
</dbReference>
<dbReference type="Gene3D" id="1.10.510.10">
    <property type="entry name" value="Transferase(Phosphotransferase) domain 1"/>
    <property type="match status" value="1"/>
</dbReference>
<dbReference type="GO" id="GO:0004722">
    <property type="term" value="F:protein serine/threonine phosphatase activity"/>
    <property type="evidence" value="ECO:0007669"/>
    <property type="project" value="InterPro"/>
</dbReference>
<evidence type="ECO:0000313" key="4">
    <source>
        <dbReference type="Proteomes" id="UP000015480"/>
    </source>
</evidence>
<keyword evidence="4" id="KW-1185">Reference proteome</keyword>
<keyword evidence="3" id="KW-0808">Transferase</keyword>
<dbReference type="RefSeq" id="WP_020952764.1">
    <property type="nucleotide sequence ID" value="NC_022042.1"/>
</dbReference>